<dbReference type="RefSeq" id="WP_166204784.1">
    <property type="nucleotide sequence ID" value="NZ_CP088285.1"/>
</dbReference>
<sequence length="210" mass="23408">MKGTELRQRVSDRLGQLQLGPVEAARRVPGLERNYISDFLSGKKRSFSQAKIHLVAEALDLTVEELTGPGRRIISDRPGSKVNLVPLIDIVTAGRLTAPSSQIPLDDVPLLAFADLGRGNFFALRVVGDSMDRVSPDGSIIVVNKDDRQLVSGKYYVFSIRGETTYKMWQADDPPYLAPYSTNPLNKPRMIKRKNDFEVIGRVKRTVLDL</sequence>
<protein>
    <submittedName>
        <fullName evidence="5">LexA family transcriptional regulator</fullName>
    </submittedName>
</protein>
<dbReference type="InterPro" id="IPR010982">
    <property type="entry name" value="Lambda_DNA-bd_dom_sf"/>
</dbReference>
<feature type="domain" description="HTH cro/C1-type" evidence="4">
    <location>
        <begin position="30"/>
        <end position="66"/>
    </location>
</feature>
<keyword evidence="1" id="KW-0805">Transcription regulation</keyword>
<dbReference type="SUPFAM" id="SSF47413">
    <property type="entry name" value="lambda repressor-like DNA-binding domains"/>
    <property type="match status" value="1"/>
</dbReference>
<dbReference type="GO" id="GO:0003677">
    <property type="term" value="F:DNA binding"/>
    <property type="evidence" value="ECO:0007669"/>
    <property type="project" value="UniProtKB-KW"/>
</dbReference>
<comment type="caution">
    <text evidence="5">The sequence shown here is derived from an EMBL/GenBank/DDBJ whole genome shotgun (WGS) entry which is preliminary data.</text>
</comment>
<dbReference type="InterPro" id="IPR001387">
    <property type="entry name" value="Cro/C1-type_HTH"/>
</dbReference>
<keyword evidence="2" id="KW-0238">DNA-binding</keyword>
<dbReference type="Pfam" id="PF00717">
    <property type="entry name" value="Peptidase_S24"/>
    <property type="match status" value="1"/>
</dbReference>
<name>A0A973W0L3_9BRAD</name>
<reference evidence="5" key="1">
    <citation type="submission" date="2020-06" db="EMBL/GenBank/DDBJ databases">
        <title>Whole Genome Sequence of Bradyrhizobium sp. Strain 1S1.</title>
        <authorList>
            <person name="Bromfield E.S.P."/>
            <person name="Cloutier S."/>
        </authorList>
    </citation>
    <scope>NUCLEOTIDE SEQUENCE [LARGE SCALE GENOMIC DNA]</scope>
    <source>
        <strain evidence="5">1S1</strain>
    </source>
</reference>
<evidence type="ECO:0000256" key="1">
    <source>
        <dbReference type="ARBA" id="ARBA00023015"/>
    </source>
</evidence>
<proteinExistence type="predicted"/>
<dbReference type="SUPFAM" id="SSF51306">
    <property type="entry name" value="LexA/Signal peptidase"/>
    <property type="match status" value="1"/>
</dbReference>
<dbReference type="InterPro" id="IPR015927">
    <property type="entry name" value="Peptidase_S24_S26A/B/C"/>
</dbReference>
<keyword evidence="3" id="KW-0804">Transcription</keyword>
<dbReference type="EMBL" id="JAAOLE020000001">
    <property type="protein sequence ID" value="NVI45383.1"/>
    <property type="molecule type" value="Genomic_DNA"/>
</dbReference>
<evidence type="ECO:0000313" key="5">
    <source>
        <dbReference type="EMBL" id="NVI45383.1"/>
    </source>
</evidence>
<evidence type="ECO:0000259" key="4">
    <source>
        <dbReference type="PROSITE" id="PS50943"/>
    </source>
</evidence>
<evidence type="ECO:0000256" key="2">
    <source>
        <dbReference type="ARBA" id="ARBA00023125"/>
    </source>
</evidence>
<accession>A0A973W0L3</accession>
<dbReference type="Gene3D" id="2.10.109.10">
    <property type="entry name" value="Umud Fragment, subunit A"/>
    <property type="match status" value="1"/>
</dbReference>
<organism evidence="5">
    <name type="scientific">Bradyrhizobium septentrionale</name>
    <dbReference type="NCBI Taxonomy" id="1404411"/>
    <lineage>
        <taxon>Bacteria</taxon>
        <taxon>Pseudomonadati</taxon>
        <taxon>Pseudomonadota</taxon>
        <taxon>Alphaproteobacteria</taxon>
        <taxon>Hyphomicrobiales</taxon>
        <taxon>Nitrobacteraceae</taxon>
        <taxon>Bradyrhizobium</taxon>
    </lineage>
</organism>
<dbReference type="PANTHER" id="PTHR40661:SF1">
    <property type="entry name" value="HTH CRO_C1-TYPE DOMAIN-CONTAINING PROTEIN"/>
    <property type="match status" value="1"/>
</dbReference>
<dbReference type="InterPro" id="IPR039418">
    <property type="entry name" value="LexA-like"/>
</dbReference>
<dbReference type="PROSITE" id="PS50943">
    <property type="entry name" value="HTH_CROC1"/>
    <property type="match status" value="1"/>
</dbReference>
<dbReference type="PANTHER" id="PTHR40661">
    <property type="match status" value="1"/>
</dbReference>
<dbReference type="AlphaFoldDB" id="A0A973W0L3"/>
<gene>
    <name evidence="5" type="ORF">HAP48_020925</name>
</gene>
<evidence type="ECO:0000256" key="3">
    <source>
        <dbReference type="ARBA" id="ARBA00023163"/>
    </source>
</evidence>
<dbReference type="InterPro" id="IPR036286">
    <property type="entry name" value="LexA/Signal_pep-like_sf"/>
</dbReference>
<dbReference type="CDD" id="cd06529">
    <property type="entry name" value="S24_LexA-like"/>
    <property type="match status" value="1"/>
</dbReference>